<protein>
    <submittedName>
        <fullName evidence="1">DUF2271 domain-containing protein</fullName>
    </submittedName>
</protein>
<keyword evidence="2" id="KW-1185">Reference proteome</keyword>
<dbReference type="EMBL" id="JBHUMQ010000028">
    <property type="protein sequence ID" value="MFD2694586.1"/>
    <property type="molecule type" value="Genomic_DNA"/>
</dbReference>
<comment type="caution">
    <text evidence="1">The sequence shown here is derived from an EMBL/GenBank/DDBJ whole genome shotgun (WGS) entry which is preliminary data.</text>
</comment>
<evidence type="ECO:0000313" key="2">
    <source>
        <dbReference type="Proteomes" id="UP001597399"/>
    </source>
</evidence>
<evidence type="ECO:0000313" key="1">
    <source>
        <dbReference type="EMBL" id="MFD2694586.1"/>
    </source>
</evidence>
<dbReference type="RefSeq" id="WP_253063504.1">
    <property type="nucleotide sequence ID" value="NZ_JAMXWM010000021.1"/>
</dbReference>
<accession>A0ABW5S463</accession>
<organism evidence="1 2">
    <name type="scientific">Sporolactobacillus shoreicorticis</name>
    <dbReference type="NCBI Taxonomy" id="1923877"/>
    <lineage>
        <taxon>Bacteria</taxon>
        <taxon>Bacillati</taxon>
        <taxon>Bacillota</taxon>
        <taxon>Bacilli</taxon>
        <taxon>Bacillales</taxon>
        <taxon>Sporolactobacillaceae</taxon>
        <taxon>Sporolactobacillus</taxon>
    </lineage>
</organism>
<name>A0ABW5S463_9BACL</name>
<dbReference type="Pfam" id="PF10029">
    <property type="entry name" value="DUF2271"/>
    <property type="match status" value="1"/>
</dbReference>
<dbReference type="Gene3D" id="2.60.40.4070">
    <property type="match status" value="1"/>
</dbReference>
<sequence length="241" mass="25812">MRSTKKILAPVIGTLGAGVIIVSGMSHFAGADNPFSLSQPSSDRSFSSASASDTSAAHVSDVKTLGLIAINYRLFHLDQLASNQIAFWIEDEKGHYVKTLRASSFTAGGGYKMRAEALPEWRKAANWAHASKSEINQVKLPEQKAGNHTVYWDCTDAAGKAVKPGTYVYKAEGNIYWQNRVVFTGRITIGKDNAQSTAQAVYKPSGAKSHGVLLDQVRAGFDSGKSVASVKQDPTTSTQGS</sequence>
<dbReference type="Proteomes" id="UP001597399">
    <property type="component" value="Unassembled WGS sequence"/>
</dbReference>
<gene>
    <name evidence="1" type="ORF">ACFSUE_13270</name>
</gene>
<dbReference type="InterPro" id="IPR014469">
    <property type="entry name" value="DUF2271"/>
</dbReference>
<proteinExistence type="predicted"/>
<reference evidence="2" key="1">
    <citation type="journal article" date="2019" name="Int. J. Syst. Evol. Microbiol.">
        <title>The Global Catalogue of Microorganisms (GCM) 10K type strain sequencing project: providing services to taxonomists for standard genome sequencing and annotation.</title>
        <authorList>
            <consortium name="The Broad Institute Genomics Platform"/>
            <consortium name="The Broad Institute Genome Sequencing Center for Infectious Disease"/>
            <person name="Wu L."/>
            <person name="Ma J."/>
        </authorList>
    </citation>
    <scope>NUCLEOTIDE SEQUENCE [LARGE SCALE GENOMIC DNA]</scope>
    <source>
        <strain evidence="2">TISTR 2466</strain>
    </source>
</reference>